<organism evidence="1 2">
    <name type="scientific">Psilocybe cyanescens</name>
    <dbReference type="NCBI Taxonomy" id="93625"/>
    <lineage>
        <taxon>Eukaryota</taxon>
        <taxon>Fungi</taxon>
        <taxon>Dikarya</taxon>
        <taxon>Basidiomycota</taxon>
        <taxon>Agaricomycotina</taxon>
        <taxon>Agaricomycetes</taxon>
        <taxon>Agaricomycetidae</taxon>
        <taxon>Agaricales</taxon>
        <taxon>Agaricineae</taxon>
        <taxon>Strophariaceae</taxon>
        <taxon>Psilocybe</taxon>
    </lineage>
</organism>
<protein>
    <submittedName>
        <fullName evidence="1">Uncharacterized protein</fullName>
    </submittedName>
</protein>
<dbReference type="InParanoid" id="A0A409XGI2"/>
<keyword evidence="2" id="KW-1185">Reference proteome</keyword>
<evidence type="ECO:0000313" key="1">
    <source>
        <dbReference type="EMBL" id="PPQ89867.1"/>
    </source>
</evidence>
<accession>A0A409XGI2</accession>
<evidence type="ECO:0000313" key="2">
    <source>
        <dbReference type="Proteomes" id="UP000283269"/>
    </source>
</evidence>
<gene>
    <name evidence="1" type="ORF">CVT25_004783</name>
</gene>
<comment type="caution">
    <text evidence="1">The sequence shown here is derived from an EMBL/GenBank/DDBJ whole genome shotgun (WGS) entry which is preliminary data.</text>
</comment>
<proteinExistence type="predicted"/>
<sequence>MSDIIGLIYKHRHSAPLLNSPYYSKHHAQFSQSVTYTEILYAHPLLFTWATNLIADHIHHEIYDSTAKDDDIHLWASTNDCVHLVTWEALGKFNITALLCGKYKTSAPVSWYLTESMAASCKNGVIQVEDIASFIVVCNHFFNSNLTMALGMWYFTVKSHINAKCVYSQFGNIVSNTTVHKALNTMTDSSLAKL</sequence>
<reference evidence="1 2" key="1">
    <citation type="journal article" date="2018" name="Evol. Lett.">
        <title>Horizontal gene cluster transfer increased hallucinogenic mushroom diversity.</title>
        <authorList>
            <person name="Reynolds H.T."/>
            <person name="Vijayakumar V."/>
            <person name="Gluck-Thaler E."/>
            <person name="Korotkin H.B."/>
            <person name="Matheny P.B."/>
            <person name="Slot J.C."/>
        </authorList>
    </citation>
    <scope>NUCLEOTIDE SEQUENCE [LARGE SCALE GENOMIC DNA]</scope>
    <source>
        <strain evidence="1 2">2631</strain>
    </source>
</reference>
<dbReference type="AlphaFoldDB" id="A0A409XGI2"/>
<dbReference type="EMBL" id="NHYD01001794">
    <property type="protein sequence ID" value="PPQ89867.1"/>
    <property type="molecule type" value="Genomic_DNA"/>
</dbReference>
<dbReference type="Proteomes" id="UP000283269">
    <property type="component" value="Unassembled WGS sequence"/>
</dbReference>
<name>A0A409XGI2_PSICY</name>
<dbReference type="OrthoDB" id="3021788at2759"/>
<dbReference type="STRING" id="93625.A0A409XGI2"/>